<comment type="caution">
    <text evidence="1">The sequence shown here is derived from an EMBL/GenBank/DDBJ whole genome shotgun (WGS) entry which is preliminary data.</text>
</comment>
<dbReference type="RefSeq" id="WP_253751178.1">
    <property type="nucleotide sequence ID" value="NZ_JAMZDZ010000001.1"/>
</dbReference>
<gene>
    <name evidence="1" type="ORF">ACFOZ4_37170</name>
</gene>
<dbReference type="EMBL" id="JBHSAY010000029">
    <property type="protein sequence ID" value="MFC4136272.1"/>
    <property type="molecule type" value="Genomic_DNA"/>
</dbReference>
<evidence type="ECO:0000313" key="1">
    <source>
        <dbReference type="EMBL" id="MFC4136272.1"/>
    </source>
</evidence>
<organism evidence="1 2">
    <name type="scientific">Hamadaea flava</name>
    <dbReference type="NCBI Taxonomy" id="1742688"/>
    <lineage>
        <taxon>Bacteria</taxon>
        <taxon>Bacillati</taxon>
        <taxon>Actinomycetota</taxon>
        <taxon>Actinomycetes</taxon>
        <taxon>Micromonosporales</taxon>
        <taxon>Micromonosporaceae</taxon>
        <taxon>Hamadaea</taxon>
    </lineage>
</organism>
<reference evidence="2" key="1">
    <citation type="journal article" date="2019" name="Int. J. Syst. Evol. Microbiol.">
        <title>The Global Catalogue of Microorganisms (GCM) 10K type strain sequencing project: providing services to taxonomists for standard genome sequencing and annotation.</title>
        <authorList>
            <consortium name="The Broad Institute Genomics Platform"/>
            <consortium name="The Broad Institute Genome Sequencing Center for Infectious Disease"/>
            <person name="Wu L."/>
            <person name="Ma J."/>
        </authorList>
    </citation>
    <scope>NUCLEOTIDE SEQUENCE [LARGE SCALE GENOMIC DNA]</scope>
    <source>
        <strain evidence="2">CGMCC 4.7289</strain>
    </source>
</reference>
<sequence length="199" mass="21829">MQRTPPDELIAEAAQNPGGYVYEIDGEMIGDPDGYIPPEAILGAWEVGPDGVLTGEYEPNEEHGPPQDDFSHLTEADHWLDWMGEDPAAAIRESVLEVLQDQVPDASLRWMKIVAEPRFLTAGRPAPDDPDKLIVTRAALALSFGLGVDSGDSYEILWGVFSVAVVGLDEPAGRSRVWFDLWADLDEAEEQLPDRISGF</sequence>
<protein>
    <submittedName>
        <fullName evidence="1">Uncharacterized protein</fullName>
    </submittedName>
</protein>
<evidence type="ECO:0000313" key="2">
    <source>
        <dbReference type="Proteomes" id="UP001595816"/>
    </source>
</evidence>
<name>A0ABV8M0R8_9ACTN</name>
<accession>A0ABV8M0R8</accession>
<proteinExistence type="predicted"/>
<keyword evidence="2" id="KW-1185">Reference proteome</keyword>
<dbReference type="Proteomes" id="UP001595816">
    <property type="component" value="Unassembled WGS sequence"/>
</dbReference>